<protein>
    <submittedName>
        <fullName evidence="5">DUF1542 domain-containing protein</fullName>
    </submittedName>
</protein>
<feature type="compositionally biased region" description="Basic and acidic residues" evidence="2">
    <location>
        <begin position="1760"/>
        <end position="1779"/>
    </location>
</feature>
<feature type="region of interest" description="Disordered" evidence="2">
    <location>
        <begin position="1713"/>
        <end position="1807"/>
    </location>
</feature>
<feature type="compositionally biased region" description="Basic and acidic residues" evidence="2">
    <location>
        <begin position="1661"/>
        <end position="1679"/>
    </location>
</feature>
<feature type="compositionally biased region" description="Basic and acidic residues" evidence="2">
    <location>
        <begin position="1194"/>
        <end position="1207"/>
    </location>
</feature>
<feature type="compositionally biased region" description="Basic and acidic residues" evidence="2">
    <location>
        <begin position="1787"/>
        <end position="1807"/>
    </location>
</feature>
<evidence type="ECO:0000313" key="6">
    <source>
        <dbReference type="Proteomes" id="UP001523234"/>
    </source>
</evidence>
<feature type="coiled-coil region" evidence="1">
    <location>
        <begin position="1834"/>
        <end position="1876"/>
    </location>
</feature>
<feature type="region of interest" description="Disordered" evidence="2">
    <location>
        <begin position="1602"/>
        <end position="1629"/>
    </location>
</feature>
<sequence>MITKTEMQKKKKVVLQSFLISIALTGGIGTSTFSALLGMSPLGLDASADTYSWQADQAVNSGNLNTNTEYDTVDDVTFDDPESAVVGKWVNLKKVEKVARISKEIQRAKNEGRDQFYIDYLLSLPESKDKNNYDQWIDYQVKNVYVRKDPDTGKNIAAYVGGKTQISIWPIGRANSVSILTGKDGQPNSYKEYKRYSRNRNDYRKVDPKGRVVFAGVAVEPTKTIFTKVEYPNLGKEHKIVLSDDFDKNVDSIKVGYTPDGSTDALNLPDQYYTTPRLQVRTQTVLKKEIQEALAKRVESKTKKAAAKAEIEKVKKEIHARIDQDDTLNHQEKQDQHFEVDKAFAGIDYDIDKKDNAKDVQDVIDDRKKAAEAKHKSNAAVKDRKQEVFAAIDAAAKQKRAEIDSDPDLTNEEKEKIYPDIDKVTEKLKQKFDTVQNADDLEDKIFSHLPGEAYAEVVVKPNQTLDERKDSAKTSIENTGETVKTDLEQRATTAKAKIDLDGGLTPDEKQTQKNAIDNAVKKAKDDLDSKEANDAMKVNAIRAKAEADLKILTDKKKEARRSAARLVNDKLTDIKHNDQLTSEQKAQYDNDLTGDYQDFVHRVDAARTTDEIPSVTAGSDFAKSVENSVKVDADAFEKTKSKAKDDVQKKANKAIADIKEMNNLTDGQKDEAYRQVQVEADRINKSIGEATDAARVEELVKNAEMPIPNNLPIDQLIQVAKNDADADANEAEGEIAANQGLEGDQIAQLKADIESAKKAFQESFDGAPDANELARRKSEKTLANAIETARTNMAQFAADNLRKKEEALKQAKNSAKDTVQKDANNKRAAIDEMTDLSQNQRDKLKQLITDAENKVDQRIDGVTNFDKQDDDIAKAKQGNDLEDALNKAKGELAGKLLDNKKQARKALIDQKEKDAIATIDKLNSLSTDEKNKAKSDIAAAAKKNRDSISAATDDTDFENKNTDLSGDKGLADIVEQAKNADWNKASQAAAEAEKSKKDAEQAAKAKEKADGEEASAKETNRIAQEKKQSEAEKKRQADEAKSTADTDKKKADGDKAKADNEYQVAKQKADEAEKQSENSENHNENTGGSGDSEHAGGQETGGHDDNKHQDGSDSKPSVEDLKKDASDKKEAADRAGIAANDAAQAAETAAQNAETAKTNADNAANAAKGTAATLTDKEAAAKNADSANTAAQEKAAKDDAKRREALETAKKAAQAAIDKQKADAEKKVKAMLDLAKDTNGTIDSDVQKKATDELKKIDEDYQKAKTGISSAQDSDSVANSKNDFNANGAVDSVKDELNNKKSSIEDQKQAAKDALKKKIADANDSLDKLDGLDEQSKAIVKDKLKADANKAKDDIENRVAGLDKLVDGGKHDTDSLVDIVNNTNFDQDVQDAKNKVKQFADALKKAEDKVKNESNDQQARIDRMDNISSADKEKAKEKVRAAERDALAKVDASTSADDIKAKEADGHSFRMETDNVFADLNNQESLDNQKKELIGLIEQDASLKKDAINGMDNLSQSEKSQAGKSLDKEAERVIKKLDGSKTKDELTQNFQNDQYEKNAAEILEGVGKNDSLYKQKVKGMNAVDADADALKAEIDALDKLSKDDKEKAKADIDSAATKAKDKIDDSSDTDTLIKNGLEATFPAARDRIKENVAQKPSLADQKSEAKAAIDRDAEAKKSSIDGMDNLSTKEKAKAKADLDAAVLKDKAAVDGAKNKDALVVQKSADSYGDNVKNVDDDVKKTPSLDDQKKASKQQIDDDADQHKENINAMDKLAKDEKKKAGQTIDEAADKAKKGIDATDDKDQLNVRNDDTTYSDAVKDISDKIDAIPSLADQKEAAKADVDKVAAEKKAAIDKMKNLTKDQKNKAKAAIDAAAEKNKAAIDTTVNKDKLTDQIDDPTFDDQVQKVDEQMASNGSVDDQKASVAKQMEDALEKAKARIDRDPTLSAEQKASQKAALDQNWSQKKAALMQAEDADVLSFEKEAVMDLFEDVHLSGLSLDEQKDAAKNKVMAMKQVIEKDLNLTHFKKELRLKMLDKVQSDFFAKLEKAESTDDIRGLLMAFEEALSSAQDGHLTALPEAGKREGLANMLTEVILGVMAAMTSVAYFATKKRNEG</sequence>
<feature type="domain" description="DUF1542" evidence="4">
    <location>
        <begin position="639"/>
        <end position="704"/>
    </location>
</feature>
<dbReference type="RefSeq" id="WP_252442295.1">
    <property type="nucleotide sequence ID" value="NZ_JAMWYK010000001.1"/>
</dbReference>
<feature type="region of interest" description="Disordered" evidence="2">
    <location>
        <begin position="1887"/>
        <end position="1957"/>
    </location>
</feature>
<name>A0ABT0ZP40_9LACO</name>
<keyword evidence="3" id="KW-1133">Transmembrane helix</keyword>
<dbReference type="InterPro" id="IPR011439">
    <property type="entry name" value="DUF1542"/>
</dbReference>
<proteinExistence type="predicted"/>
<feature type="compositionally biased region" description="Low complexity" evidence="2">
    <location>
        <begin position="1134"/>
        <end position="1173"/>
    </location>
</feature>
<feature type="compositionally biased region" description="Basic and acidic residues" evidence="2">
    <location>
        <begin position="1292"/>
        <end position="1316"/>
    </location>
</feature>
<organism evidence="5 6">
    <name type="scientific">Fructobacillus apis</name>
    <dbReference type="NCBI Taxonomy" id="2935017"/>
    <lineage>
        <taxon>Bacteria</taxon>
        <taxon>Bacillati</taxon>
        <taxon>Bacillota</taxon>
        <taxon>Bacilli</taxon>
        <taxon>Lactobacillales</taxon>
        <taxon>Lactobacillaceae</taxon>
        <taxon>Fructobacillus</taxon>
    </lineage>
</organism>
<keyword evidence="3" id="KW-0472">Membrane</keyword>
<feature type="coiled-coil region" evidence="1">
    <location>
        <begin position="290"/>
        <end position="317"/>
    </location>
</feature>
<feature type="compositionally biased region" description="Basic and acidic residues" evidence="2">
    <location>
        <begin position="1732"/>
        <end position="1749"/>
    </location>
</feature>
<feature type="compositionally biased region" description="Basic and acidic residues" evidence="2">
    <location>
        <begin position="957"/>
        <end position="968"/>
    </location>
</feature>
<keyword evidence="6" id="KW-1185">Reference proteome</keyword>
<accession>A0ABT0ZP40</accession>
<feature type="compositionally biased region" description="Basic and acidic residues" evidence="2">
    <location>
        <begin position="1602"/>
        <end position="1625"/>
    </location>
</feature>
<evidence type="ECO:0000256" key="2">
    <source>
        <dbReference type="SAM" id="MobiDB-lite"/>
    </source>
</evidence>
<comment type="caution">
    <text evidence="5">The sequence shown here is derived from an EMBL/GenBank/DDBJ whole genome shotgun (WGS) entry which is preliminary data.</text>
</comment>
<evidence type="ECO:0000259" key="4">
    <source>
        <dbReference type="Pfam" id="PF07564"/>
    </source>
</evidence>
<feature type="compositionally biased region" description="Basic and acidic residues" evidence="2">
    <location>
        <begin position="1408"/>
        <end position="1448"/>
    </location>
</feature>
<keyword evidence="3" id="KW-0812">Transmembrane</keyword>
<feature type="transmembrane region" description="Helical" evidence="3">
    <location>
        <begin position="2087"/>
        <end position="2107"/>
    </location>
</feature>
<feature type="compositionally biased region" description="Basic and acidic residues" evidence="2">
    <location>
        <begin position="991"/>
        <end position="1060"/>
    </location>
</feature>
<dbReference type="Pfam" id="PF07564">
    <property type="entry name" value="DUF1542"/>
    <property type="match status" value="1"/>
</dbReference>
<feature type="compositionally biased region" description="Basic and acidic residues" evidence="2">
    <location>
        <begin position="1067"/>
        <end position="1083"/>
    </location>
</feature>
<dbReference type="Proteomes" id="UP001523234">
    <property type="component" value="Unassembled WGS sequence"/>
</dbReference>
<feature type="region of interest" description="Disordered" evidence="2">
    <location>
        <begin position="1265"/>
        <end position="1316"/>
    </location>
</feature>
<feature type="compositionally biased region" description="Basic and acidic residues" evidence="2">
    <location>
        <begin position="1091"/>
        <end position="1133"/>
    </location>
</feature>
<feature type="compositionally biased region" description="Basic and acidic residues" evidence="2">
    <location>
        <begin position="1926"/>
        <end position="1942"/>
    </location>
</feature>
<feature type="compositionally biased region" description="Basic and acidic residues" evidence="2">
    <location>
        <begin position="808"/>
        <end position="830"/>
    </location>
</feature>
<feature type="compositionally biased region" description="Polar residues" evidence="2">
    <location>
        <begin position="1267"/>
        <end position="1285"/>
    </location>
</feature>
<feature type="coiled-coil region" evidence="1">
    <location>
        <begin position="513"/>
        <end position="569"/>
    </location>
</feature>
<dbReference type="EMBL" id="JAMWYK010000001">
    <property type="protein sequence ID" value="MCO0831748.1"/>
    <property type="molecule type" value="Genomic_DNA"/>
</dbReference>
<feature type="region of interest" description="Disordered" evidence="2">
    <location>
        <begin position="939"/>
        <end position="968"/>
    </location>
</feature>
<feature type="region of interest" description="Disordered" evidence="2">
    <location>
        <begin position="981"/>
        <end position="1207"/>
    </location>
</feature>
<gene>
    <name evidence="5" type="ORF">NFX39_01390</name>
</gene>
<feature type="region of interest" description="Disordered" evidence="2">
    <location>
        <begin position="808"/>
        <end position="837"/>
    </location>
</feature>
<evidence type="ECO:0000313" key="5">
    <source>
        <dbReference type="EMBL" id="MCO0831748.1"/>
    </source>
</evidence>
<evidence type="ECO:0000256" key="3">
    <source>
        <dbReference type="SAM" id="Phobius"/>
    </source>
</evidence>
<keyword evidence="1" id="KW-0175">Coiled coil</keyword>
<reference evidence="5 6" key="1">
    <citation type="submission" date="2022-06" db="EMBL/GenBank/DDBJ databases">
        <title>Fructobacillus taiwanensis sp. nov., isolated from the honeybee.</title>
        <authorList>
            <person name="Chen Y.-S."/>
            <person name="Wang L.-T."/>
            <person name="Lee Y.-S."/>
            <person name="Chang Y.-C."/>
            <person name="Wu H.-C."/>
            <person name="Liao C.-Y."/>
            <person name="Chen W.-H."/>
            <person name="Deng J.-N."/>
            <person name="Wang Y.-H."/>
        </authorList>
    </citation>
    <scope>NUCLEOTIDE SEQUENCE [LARGE SCALE GENOMIC DNA]</scope>
    <source>
        <strain evidence="5 6">W13</strain>
    </source>
</reference>
<feature type="compositionally biased region" description="Low complexity" evidence="2">
    <location>
        <begin position="1181"/>
        <end position="1193"/>
    </location>
</feature>
<evidence type="ECO:0000256" key="1">
    <source>
        <dbReference type="SAM" id="Coils"/>
    </source>
</evidence>
<feature type="region of interest" description="Disordered" evidence="2">
    <location>
        <begin position="1408"/>
        <end position="1456"/>
    </location>
</feature>
<feature type="region of interest" description="Disordered" evidence="2">
    <location>
        <begin position="1644"/>
        <end position="1695"/>
    </location>
</feature>